<sequence length="40" mass="4580">MSRQVSPNCNTNVRGELPPRPKNGRKPLYDKGITVRSEQR</sequence>
<evidence type="ECO:0000313" key="3">
    <source>
        <dbReference type="Proteomes" id="UP000254875"/>
    </source>
</evidence>
<comment type="caution">
    <text evidence="2">The sequence shown here is derived from an EMBL/GenBank/DDBJ whole genome shotgun (WGS) entry which is preliminary data.</text>
</comment>
<protein>
    <submittedName>
        <fullName evidence="2">Uncharacterized protein</fullName>
    </submittedName>
</protein>
<proteinExistence type="predicted"/>
<keyword evidence="3" id="KW-1185">Reference proteome</keyword>
<organism evidence="2 3">
    <name type="scientific">Paraburkholderia lacunae</name>
    <dbReference type="NCBI Taxonomy" id="2211104"/>
    <lineage>
        <taxon>Bacteria</taxon>
        <taxon>Pseudomonadati</taxon>
        <taxon>Pseudomonadota</taxon>
        <taxon>Betaproteobacteria</taxon>
        <taxon>Burkholderiales</taxon>
        <taxon>Burkholderiaceae</taxon>
        <taxon>Paraburkholderia</taxon>
    </lineage>
</organism>
<accession>A0A370N4J9</accession>
<evidence type="ECO:0000256" key="1">
    <source>
        <dbReference type="SAM" id="MobiDB-lite"/>
    </source>
</evidence>
<feature type="region of interest" description="Disordered" evidence="1">
    <location>
        <begin position="1"/>
        <end position="40"/>
    </location>
</feature>
<evidence type="ECO:0000313" key="2">
    <source>
        <dbReference type="EMBL" id="RDK00531.1"/>
    </source>
</evidence>
<feature type="compositionally biased region" description="Polar residues" evidence="1">
    <location>
        <begin position="1"/>
        <end position="13"/>
    </location>
</feature>
<dbReference type="AlphaFoldDB" id="A0A370N4J9"/>
<reference evidence="3" key="1">
    <citation type="submission" date="2018-05" db="EMBL/GenBank/DDBJ databases">
        <authorList>
            <person name="Feng T."/>
        </authorList>
    </citation>
    <scope>NUCLEOTIDE SEQUENCE [LARGE SCALE GENOMIC DNA]</scope>
    <source>
        <strain evidence="3">S27</strain>
    </source>
</reference>
<dbReference type="Proteomes" id="UP000254875">
    <property type="component" value="Unassembled WGS sequence"/>
</dbReference>
<dbReference type="EMBL" id="QHKS01000015">
    <property type="protein sequence ID" value="RDK00531.1"/>
    <property type="molecule type" value="Genomic_DNA"/>
</dbReference>
<gene>
    <name evidence="2" type="ORF">DLM46_23140</name>
</gene>
<name>A0A370N4J9_9BURK</name>